<dbReference type="HOGENOM" id="CLU_042379_2_1_9"/>
<reference evidence="3" key="1">
    <citation type="submission" date="2011-11" db="EMBL/GenBank/DDBJ databases">
        <title>Complete sequence of Paenibacillus terrae HPL-003.</title>
        <authorList>
            <person name="Shin S.H."/>
            <person name="Kim S."/>
            <person name="Kim J.Y."/>
        </authorList>
    </citation>
    <scope>NUCLEOTIDE SEQUENCE [LARGE SCALE GENOMIC DNA]</scope>
    <source>
        <strain evidence="3">HPL-003</strain>
    </source>
</reference>
<dbReference type="EMBL" id="CP003107">
    <property type="protein sequence ID" value="AET59456.1"/>
    <property type="molecule type" value="Genomic_DNA"/>
</dbReference>
<dbReference type="Proteomes" id="UP000005876">
    <property type="component" value="Chromosome"/>
</dbReference>
<dbReference type="SMART" id="SM00953">
    <property type="entry name" value="RES"/>
    <property type="match status" value="1"/>
</dbReference>
<feature type="domain" description="RES" evidence="1">
    <location>
        <begin position="190"/>
        <end position="344"/>
    </location>
</feature>
<evidence type="ECO:0000313" key="3">
    <source>
        <dbReference type="Proteomes" id="UP000005876"/>
    </source>
</evidence>
<reference key="2">
    <citation type="submission" date="2011-11" db="EMBL/GenBank/DDBJ databases">
        <authorList>
            <person name="Shin S.H."/>
            <person name="Kim S."/>
            <person name="Kim J.Y."/>
        </authorList>
    </citation>
    <scope>NUCLEOTIDE SEQUENCE</scope>
    <source>
        <strain>HPL-003</strain>
    </source>
</reference>
<evidence type="ECO:0000313" key="2">
    <source>
        <dbReference type="EMBL" id="AET59456.1"/>
    </source>
</evidence>
<sequence>MICCLNCFKDIHIKDIIETLDKKGNCDVCGKMETYIYDTDEPSVDLIQLFDGLLDTYKPLSNLPSNFPKEKLDILRNELFENWNIFNLEKEKIIFLLKNICKQKYDESPNIFDELVGIDEFQDENYVLENSLLKSYTWEDFVKGIRNENRFHTNYFNLDIFNSFLKYAQKSYEKGTTFYRARISDAGGLEKNKMGAPPLDIASDGRVNASGISCLYLSKLSETTIHEIRAGAHDFVTIGSFRLKEDISIVNLMNLHQISPFSTIDDIDFLQHAINRRHLEKIGNEIAKPLRRQDSPLDYLPTQYISDFIKSKGYQGIEYKSTMHVGGKNLAIFNEDLLECIDVYVEKINGVNYSHLPEPFE</sequence>
<evidence type="ECO:0000259" key="1">
    <source>
        <dbReference type="SMART" id="SM00953"/>
    </source>
</evidence>
<dbReference type="OrthoDB" id="648213at2"/>
<reference evidence="2 3" key="3">
    <citation type="journal article" date="2012" name="J. Bacteriol.">
        <title>Genome Sequence of Paenibacillus terrae HPL-003, a Xylanase-Producing Bacterium Isolated from Soil Found in Forest Residue.</title>
        <authorList>
            <person name="Shin S.H."/>
            <person name="Kim S."/>
            <person name="Kim J.Y."/>
            <person name="Song H.Y."/>
            <person name="Cho S.J."/>
            <person name="Kim D.R."/>
            <person name="Lee K.I."/>
            <person name="Lim H.K."/>
            <person name="Park N.J."/>
            <person name="Hwang I.T."/>
            <person name="Yang K.S."/>
        </authorList>
    </citation>
    <scope>NUCLEOTIDE SEQUENCE [LARGE SCALE GENOMIC DNA]</scope>
    <source>
        <strain evidence="2 3">HPL-003</strain>
    </source>
</reference>
<gene>
    <name evidence="2" type="ordered locus">HPL003_13525</name>
</gene>
<dbReference type="STRING" id="985665.HPL003_13525"/>
<dbReference type="AlphaFoldDB" id="G7VXL4"/>
<dbReference type="RefSeq" id="WP_014280183.1">
    <property type="nucleotide sequence ID" value="NC_016641.1"/>
</dbReference>
<name>G7VXL4_PAETH</name>
<dbReference type="eggNOG" id="ENOG502Z9NV">
    <property type="taxonomic scope" value="Bacteria"/>
</dbReference>
<dbReference type="Pfam" id="PF08808">
    <property type="entry name" value="RES"/>
    <property type="match status" value="1"/>
</dbReference>
<accession>G7VXL4</accession>
<protein>
    <submittedName>
        <fullName evidence="2">RES domain protein</fullName>
    </submittedName>
</protein>
<dbReference type="KEGG" id="pta:HPL003_13525"/>
<proteinExistence type="predicted"/>
<organism evidence="2 3">
    <name type="scientific">Paenibacillus terrae (strain HPL-003)</name>
    <dbReference type="NCBI Taxonomy" id="985665"/>
    <lineage>
        <taxon>Bacteria</taxon>
        <taxon>Bacillati</taxon>
        <taxon>Bacillota</taxon>
        <taxon>Bacilli</taxon>
        <taxon>Bacillales</taxon>
        <taxon>Paenibacillaceae</taxon>
        <taxon>Paenibacillus</taxon>
    </lineage>
</organism>
<dbReference type="InterPro" id="IPR014914">
    <property type="entry name" value="RES_dom"/>
</dbReference>